<evidence type="ECO:0000313" key="3">
    <source>
        <dbReference type="Proteomes" id="UP000194260"/>
    </source>
</evidence>
<evidence type="ECO:0000313" key="2">
    <source>
        <dbReference type="EMBL" id="ARR01426.1"/>
    </source>
</evidence>
<organism evidence="2 3">
    <name type="scientific">Campylobacter porcelli</name>
    <dbReference type="NCBI Taxonomy" id="1660073"/>
    <lineage>
        <taxon>Bacteria</taxon>
        <taxon>Pseudomonadati</taxon>
        <taxon>Campylobacterota</taxon>
        <taxon>Epsilonproteobacteria</taxon>
        <taxon>Campylobacterales</taxon>
        <taxon>Campylobacteraceae</taxon>
        <taxon>Campylobacter</taxon>
    </lineage>
</organism>
<dbReference type="SUPFAM" id="SSF55729">
    <property type="entry name" value="Acyl-CoA N-acyltransferases (Nat)"/>
    <property type="match status" value="1"/>
</dbReference>
<dbReference type="AlphaFoldDB" id="A0A1X9SZ18"/>
<reference evidence="3" key="1">
    <citation type="journal article" date="2017" name="Genome Biol. Evol.">
        <title>Comparative Genomic Analysis Identifies a Campylobacter Clade Deficient in Selenium Metabolism.</title>
        <authorList>
            <person name="Miller W.G."/>
            <person name="Yee E."/>
            <person name="Lopes B.S."/>
            <person name="Chapman M.H."/>
            <person name="Huynh S."/>
            <person name="Bono J.L."/>
            <person name="Parker C.T."/>
            <person name="Strachan N.J.C."/>
            <person name="Forbes K.J."/>
        </authorList>
    </citation>
    <scope>NUCLEOTIDE SEQUENCE [LARGE SCALE GENOMIC DNA]</scope>
    <source>
        <strain evidence="3">RM6137</strain>
    </source>
</reference>
<dbReference type="CDD" id="cd04301">
    <property type="entry name" value="NAT_SF"/>
    <property type="match status" value="1"/>
</dbReference>
<feature type="domain" description="N-acetyltransferase" evidence="1">
    <location>
        <begin position="3"/>
        <end position="155"/>
    </location>
</feature>
<dbReference type="KEGG" id="camy:CSUIS_1651"/>
<keyword evidence="2" id="KW-0808">Transferase</keyword>
<name>A0A1X9SZ18_9BACT</name>
<dbReference type="Pfam" id="PF13508">
    <property type="entry name" value="Acetyltransf_7"/>
    <property type="match status" value="1"/>
</dbReference>
<dbReference type="Proteomes" id="UP000194260">
    <property type="component" value="Chromosome"/>
</dbReference>
<dbReference type="PROSITE" id="PS51186">
    <property type="entry name" value="GNAT"/>
    <property type="match status" value="1"/>
</dbReference>
<dbReference type="Gene3D" id="3.40.630.30">
    <property type="match status" value="1"/>
</dbReference>
<dbReference type="InterPro" id="IPR016181">
    <property type="entry name" value="Acyl_CoA_acyltransferase"/>
</dbReference>
<accession>A0A1X9SZ18</accession>
<evidence type="ECO:0000259" key="1">
    <source>
        <dbReference type="PROSITE" id="PS51186"/>
    </source>
</evidence>
<gene>
    <name evidence="2" type="ORF">CSUIS_1651</name>
</gene>
<dbReference type="InterPro" id="IPR000182">
    <property type="entry name" value="GNAT_dom"/>
</dbReference>
<protein>
    <submittedName>
        <fullName evidence="2">Acetyltransferase</fullName>
    </submittedName>
</protein>
<dbReference type="STRING" id="1660073.CSUIS_1651"/>
<dbReference type="GO" id="GO:0016747">
    <property type="term" value="F:acyltransferase activity, transferring groups other than amino-acyl groups"/>
    <property type="evidence" value="ECO:0007669"/>
    <property type="project" value="InterPro"/>
</dbReference>
<sequence>MSLEYKIINRNSDDFKEILKLNLEVFPQNELLAPINLEDPIMASDENLKIFAFYDDGKFIGYAALYLYKELCYLAFLAIWPQFQGCSYGSKILDILNSNFNQIVLEIEYLDPKADDIDQRIRRSKFYQKSGFCDSTHTISYLGMKYSIYTSSKVEFERFIQMFEFFQSKNYFEFNYE</sequence>
<dbReference type="EMBL" id="CP018789">
    <property type="protein sequence ID" value="ARR01426.1"/>
    <property type="molecule type" value="Genomic_DNA"/>
</dbReference>
<proteinExistence type="predicted"/>